<dbReference type="InterPro" id="IPR029044">
    <property type="entry name" value="Nucleotide-diphossugar_trans"/>
</dbReference>
<evidence type="ECO:0000313" key="2">
    <source>
        <dbReference type="Proteomes" id="UP000002369"/>
    </source>
</evidence>
<dbReference type="GeneID" id="26041370"/>
<dbReference type="EMBL" id="FN667788">
    <property type="protein sequence ID" value="CBJ93897.1"/>
    <property type="molecule type" value="Genomic_DNA"/>
</dbReference>
<keyword evidence="2" id="KW-1185">Reference proteome</keyword>
<sequence length="266" mass="31721">MWVVSKALITTIEGNGGINNIKLGWCRDYESEAIKCFNEWRKNAGELKDIDIYCYCFTKNIISEKTKKKLEKLNVKYIEYFINETDSYECGFWNIPLLLKYVKEKLNYDWFIKIDLDMYLTRPLPPHLFEYETSCGRYTFTEIFNRHNNFKDIVIKSGIDFWDTGLVIYDKNSAFPELFYKYCKKLTDLHYNNKLLDYINSELNINIDKIDFDIIEELACIFVSKEMPIKSVYNYALGTYQDPIHKVKKENLKNICFNHYHLGTNE</sequence>
<dbReference type="KEGG" id="vg:26041370"/>
<proteinExistence type="predicted"/>
<gene>
    <name evidence="1" type="ORF">CPT_0088</name>
</gene>
<accession>D5GV80</accession>
<protein>
    <submittedName>
        <fullName evidence="1">Hypothetical phage protein</fullName>
    </submittedName>
</protein>
<name>D5GV80_9CAUD</name>
<dbReference type="RefSeq" id="YP_009169222.1">
    <property type="nucleotide sequence ID" value="NC_027997.1"/>
</dbReference>
<organism evidence="1 2">
    <name type="scientific">Campylobacter phage CP220</name>
    <dbReference type="NCBI Taxonomy" id="2994044"/>
    <lineage>
        <taxon>Viruses</taxon>
        <taxon>Duplodnaviria</taxon>
        <taxon>Heunggongvirae</taxon>
        <taxon>Uroviricota</taxon>
        <taxon>Caudoviricetes</taxon>
        <taxon>Connertonviridae</taxon>
        <taxon>Firehammervirus</taxon>
        <taxon>Firehammervirus CP220</taxon>
    </lineage>
</organism>
<evidence type="ECO:0000313" key="1">
    <source>
        <dbReference type="EMBL" id="CBJ93897.1"/>
    </source>
</evidence>
<dbReference type="Proteomes" id="UP000002369">
    <property type="component" value="Segment"/>
</dbReference>
<dbReference type="SUPFAM" id="SSF53448">
    <property type="entry name" value="Nucleotide-diphospho-sugar transferases"/>
    <property type="match status" value="1"/>
</dbReference>
<reference evidence="1 2" key="1">
    <citation type="journal article" date="2010" name="BMC Genomics">
        <title>Evidence for a lineage of virulent bacteriophages that target Campylobacter.</title>
        <authorList>
            <person name="Timms A.R."/>
            <person name="Cambray-Young J."/>
            <person name="Scott A.E."/>
            <person name="Petty N.K."/>
            <person name="Connerton P.L."/>
            <person name="Clarke L."/>
            <person name="Seeger K."/>
            <person name="Quail M."/>
            <person name="Cummings N."/>
            <person name="Maskell D.J."/>
            <person name="Thomson N.R."/>
            <person name="Connerton I.F."/>
        </authorList>
    </citation>
    <scope>NUCLEOTIDE SEQUENCE [LARGE SCALE GENOMIC DNA]</scope>
</reference>